<evidence type="ECO:0000313" key="2">
    <source>
        <dbReference type="EMBL" id="OTG07044.1"/>
    </source>
</evidence>
<dbReference type="SUPFAM" id="SSF52047">
    <property type="entry name" value="RNI-like"/>
    <property type="match status" value="1"/>
</dbReference>
<sequence>MLLQGILHSEPSELRWASECRCEELVMQVPESTRPLLRQIEAMQEAIARKADSWDEAERSLNLQLQDAEAKAAAAEEKEHSVNKHLSKTLSRNNVLEAQVLWFYSFNWLEGKLVGDEALVAIGNGCPLLCHLNVSGCHHIGDTGITAIARGCHRLTYLDVSVLQVTQQKLQMFKKRKNDSYF</sequence>
<dbReference type="SMART" id="SM00367">
    <property type="entry name" value="LRR_CC"/>
    <property type="match status" value="1"/>
</dbReference>
<dbReference type="STRING" id="4232.A0A251T810"/>
<evidence type="ECO:0000313" key="3">
    <source>
        <dbReference type="Proteomes" id="UP000215914"/>
    </source>
</evidence>
<dbReference type="Proteomes" id="UP000215914">
    <property type="component" value="Chromosome 11"/>
</dbReference>
<name>A0A251T810_HELAN</name>
<feature type="coiled-coil region" evidence="1">
    <location>
        <begin position="51"/>
        <end position="85"/>
    </location>
</feature>
<reference evidence="3" key="1">
    <citation type="journal article" date="2017" name="Nature">
        <title>The sunflower genome provides insights into oil metabolism, flowering and Asterid evolution.</title>
        <authorList>
            <person name="Badouin H."/>
            <person name="Gouzy J."/>
            <person name="Grassa C.J."/>
            <person name="Murat F."/>
            <person name="Staton S.E."/>
            <person name="Cottret L."/>
            <person name="Lelandais-Briere C."/>
            <person name="Owens G.L."/>
            <person name="Carrere S."/>
            <person name="Mayjonade B."/>
            <person name="Legrand L."/>
            <person name="Gill N."/>
            <person name="Kane N.C."/>
            <person name="Bowers J.E."/>
            <person name="Hubner S."/>
            <person name="Bellec A."/>
            <person name="Berard A."/>
            <person name="Berges H."/>
            <person name="Blanchet N."/>
            <person name="Boniface M.C."/>
            <person name="Brunel D."/>
            <person name="Catrice O."/>
            <person name="Chaidir N."/>
            <person name="Claudel C."/>
            <person name="Donnadieu C."/>
            <person name="Faraut T."/>
            <person name="Fievet G."/>
            <person name="Helmstetter N."/>
            <person name="King M."/>
            <person name="Knapp S.J."/>
            <person name="Lai Z."/>
            <person name="Le Paslier M.C."/>
            <person name="Lippi Y."/>
            <person name="Lorenzon L."/>
            <person name="Mandel J.R."/>
            <person name="Marage G."/>
            <person name="Marchand G."/>
            <person name="Marquand E."/>
            <person name="Bret-Mestries E."/>
            <person name="Morien E."/>
            <person name="Nambeesan S."/>
            <person name="Nguyen T."/>
            <person name="Pegot-Espagnet P."/>
            <person name="Pouilly N."/>
            <person name="Raftis F."/>
            <person name="Sallet E."/>
            <person name="Schiex T."/>
            <person name="Thomas J."/>
            <person name="Vandecasteele C."/>
            <person name="Vares D."/>
            <person name="Vear F."/>
            <person name="Vautrin S."/>
            <person name="Crespi M."/>
            <person name="Mangin B."/>
            <person name="Burke J.M."/>
            <person name="Salse J."/>
            <person name="Munos S."/>
            <person name="Vincourt P."/>
            <person name="Rieseberg L.H."/>
            <person name="Langlade N.B."/>
        </authorList>
    </citation>
    <scope>NUCLEOTIDE SEQUENCE [LARGE SCALE GENOMIC DNA]</scope>
    <source>
        <strain evidence="3">cv. SF193</strain>
    </source>
</reference>
<dbReference type="InParanoid" id="A0A251T810"/>
<dbReference type="InterPro" id="IPR006553">
    <property type="entry name" value="Leu-rich_rpt_Cys-con_subtyp"/>
</dbReference>
<evidence type="ECO:0000256" key="1">
    <source>
        <dbReference type="SAM" id="Coils"/>
    </source>
</evidence>
<accession>A0A251T810</accession>
<dbReference type="Gene3D" id="3.80.10.10">
    <property type="entry name" value="Ribonuclease Inhibitor"/>
    <property type="match status" value="1"/>
</dbReference>
<keyword evidence="1" id="KW-0175">Coiled coil</keyword>
<dbReference type="EMBL" id="CM007900">
    <property type="protein sequence ID" value="OTG07044.1"/>
    <property type="molecule type" value="Genomic_DNA"/>
</dbReference>
<keyword evidence="3" id="KW-1185">Reference proteome</keyword>
<proteinExistence type="predicted"/>
<dbReference type="PANTHER" id="PTHR47347:SF2">
    <property type="entry name" value="GOLGIN CANDIDATE 5"/>
    <property type="match status" value="1"/>
</dbReference>
<organism evidence="2 3">
    <name type="scientific">Helianthus annuus</name>
    <name type="common">Common sunflower</name>
    <dbReference type="NCBI Taxonomy" id="4232"/>
    <lineage>
        <taxon>Eukaryota</taxon>
        <taxon>Viridiplantae</taxon>
        <taxon>Streptophyta</taxon>
        <taxon>Embryophyta</taxon>
        <taxon>Tracheophyta</taxon>
        <taxon>Spermatophyta</taxon>
        <taxon>Magnoliopsida</taxon>
        <taxon>eudicotyledons</taxon>
        <taxon>Gunneridae</taxon>
        <taxon>Pentapetalae</taxon>
        <taxon>asterids</taxon>
        <taxon>campanulids</taxon>
        <taxon>Asterales</taxon>
        <taxon>Asteraceae</taxon>
        <taxon>Asteroideae</taxon>
        <taxon>Heliantheae alliance</taxon>
        <taxon>Heliantheae</taxon>
        <taxon>Helianthus</taxon>
    </lineage>
</organism>
<dbReference type="PANTHER" id="PTHR47347">
    <property type="entry name" value="GOLGIN CANDIDATE 5"/>
    <property type="match status" value="1"/>
</dbReference>
<dbReference type="InterPro" id="IPR032675">
    <property type="entry name" value="LRR_dom_sf"/>
</dbReference>
<gene>
    <name evidence="2" type="ORF">HannXRQ_Chr11g0325911</name>
</gene>
<protein>
    <submittedName>
        <fullName evidence="2">Putative leucine-rich repeat domain, L domain-like protein</fullName>
    </submittedName>
</protein>
<dbReference type="AlphaFoldDB" id="A0A251T810"/>